<evidence type="ECO:0000313" key="3">
    <source>
        <dbReference type="Proteomes" id="UP000726737"/>
    </source>
</evidence>
<keyword evidence="1" id="KW-0175">Coiled coil</keyword>
<dbReference type="OrthoDB" id="120976at2759"/>
<keyword evidence="3" id="KW-1185">Reference proteome</keyword>
<feature type="non-terminal residue" evidence="2">
    <location>
        <position position="205"/>
    </location>
</feature>
<dbReference type="EMBL" id="JAAAJA010001923">
    <property type="protein sequence ID" value="KAG0245568.1"/>
    <property type="molecule type" value="Genomic_DNA"/>
</dbReference>
<dbReference type="AlphaFoldDB" id="A0A9P6PKC6"/>
<evidence type="ECO:0000256" key="1">
    <source>
        <dbReference type="SAM" id="Coils"/>
    </source>
</evidence>
<proteinExistence type="predicted"/>
<sequence>METSLGKSLVLWSKNMTPQGQKSAASYNSLYESFVEAMMEGRKEQTDTLKGHMNVVMASMMEEMAKNQAQLLEKDRENKDMQKQMQEMQENMAVMQQEALNRLVVIQSRVQAILTQTYELFEYPIPRLFIVLPKEQELWDKLNPFTHKFKVYFLCECGDHTKKKSSSSSNISHHIHLAKHPGYDLLRPTEFFEKYGPYLLTMMEM</sequence>
<gene>
    <name evidence="2" type="ORF">BG011_002765</name>
</gene>
<reference evidence="2" key="1">
    <citation type="journal article" date="2020" name="Fungal Divers.">
        <title>Resolving the Mortierellaceae phylogeny through synthesis of multi-gene phylogenetics and phylogenomics.</title>
        <authorList>
            <person name="Vandepol N."/>
            <person name="Liber J."/>
            <person name="Desiro A."/>
            <person name="Na H."/>
            <person name="Kennedy M."/>
            <person name="Barry K."/>
            <person name="Grigoriev I.V."/>
            <person name="Miller A.N."/>
            <person name="O'Donnell K."/>
            <person name="Stajich J.E."/>
            <person name="Bonito G."/>
        </authorList>
    </citation>
    <scope>NUCLEOTIDE SEQUENCE</scope>
    <source>
        <strain evidence="2">KOD948</strain>
    </source>
</reference>
<accession>A0A9P6PKC6</accession>
<evidence type="ECO:0000313" key="2">
    <source>
        <dbReference type="EMBL" id="KAG0245568.1"/>
    </source>
</evidence>
<dbReference type="Proteomes" id="UP000726737">
    <property type="component" value="Unassembled WGS sequence"/>
</dbReference>
<protein>
    <submittedName>
        <fullName evidence="2">Uncharacterized protein</fullName>
    </submittedName>
</protein>
<feature type="coiled-coil region" evidence="1">
    <location>
        <begin position="64"/>
        <end position="98"/>
    </location>
</feature>
<organism evidence="2 3">
    <name type="scientific">Mortierella polycephala</name>
    <dbReference type="NCBI Taxonomy" id="41804"/>
    <lineage>
        <taxon>Eukaryota</taxon>
        <taxon>Fungi</taxon>
        <taxon>Fungi incertae sedis</taxon>
        <taxon>Mucoromycota</taxon>
        <taxon>Mortierellomycotina</taxon>
        <taxon>Mortierellomycetes</taxon>
        <taxon>Mortierellales</taxon>
        <taxon>Mortierellaceae</taxon>
        <taxon>Mortierella</taxon>
    </lineage>
</organism>
<name>A0A9P6PKC6_9FUNG</name>
<comment type="caution">
    <text evidence="2">The sequence shown here is derived from an EMBL/GenBank/DDBJ whole genome shotgun (WGS) entry which is preliminary data.</text>
</comment>